<dbReference type="Gene3D" id="2.60.40.1890">
    <property type="entry name" value="PCu(A)C copper chaperone"/>
    <property type="match status" value="1"/>
</dbReference>
<dbReference type="AlphaFoldDB" id="A0A840I532"/>
<feature type="chain" id="PRO_5032697273" description="Copper chaperone PCu(A)C" evidence="1">
    <location>
        <begin position="25"/>
        <end position="160"/>
    </location>
</feature>
<dbReference type="PROSITE" id="PS51257">
    <property type="entry name" value="PROKAR_LIPOPROTEIN"/>
    <property type="match status" value="1"/>
</dbReference>
<dbReference type="EMBL" id="JACHOB010000003">
    <property type="protein sequence ID" value="MBB4659130.1"/>
    <property type="molecule type" value="Genomic_DNA"/>
</dbReference>
<reference evidence="2 3" key="1">
    <citation type="submission" date="2020-08" db="EMBL/GenBank/DDBJ databases">
        <title>Genomic Encyclopedia of Type Strains, Phase IV (KMG-IV): sequencing the most valuable type-strain genomes for metagenomic binning, comparative biology and taxonomic classification.</title>
        <authorList>
            <person name="Goeker M."/>
        </authorList>
    </citation>
    <scope>NUCLEOTIDE SEQUENCE [LARGE SCALE GENOMIC DNA]</scope>
    <source>
        <strain evidence="2 3">DSM 102850</strain>
    </source>
</reference>
<proteinExistence type="predicted"/>
<dbReference type="InterPro" id="IPR036182">
    <property type="entry name" value="PCuAC_sf"/>
</dbReference>
<dbReference type="InterPro" id="IPR007410">
    <property type="entry name" value="LpqE-like"/>
</dbReference>
<dbReference type="RefSeq" id="WP_183817430.1">
    <property type="nucleotide sequence ID" value="NZ_JACHOB010000003.1"/>
</dbReference>
<protein>
    <recommendedName>
        <fullName evidence="4">Copper chaperone PCu(A)C</fullName>
    </recommendedName>
</protein>
<dbReference type="Pfam" id="PF04314">
    <property type="entry name" value="PCuAC"/>
    <property type="match status" value="1"/>
</dbReference>
<keyword evidence="3" id="KW-1185">Reference proteome</keyword>
<sequence>MTLTYRIAKPMALCALLLAACGEAEVSSPAAAPLGSVGEAGAAIRVLDGRVRPMADGVSGTAGYLRITSDQDDAVISARSPLFKAVEVHEMKEADGVMRMRPVPRLPLPAGETVSLEPEGTHLMLIGADESLREGDSVPVTLTFESGQSLTLTLPVEEGR</sequence>
<evidence type="ECO:0000313" key="2">
    <source>
        <dbReference type="EMBL" id="MBB4659130.1"/>
    </source>
</evidence>
<feature type="signal peptide" evidence="1">
    <location>
        <begin position="1"/>
        <end position="24"/>
    </location>
</feature>
<dbReference type="SUPFAM" id="SSF110087">
    <property type="entry name" value="DR1885-like metal-binding protein"/>
    <property type="match status" value="1"/>
</dbReference>
<accession>A0A840I532</accession>
<dbReference type="Proteomes" id="UP000563524">
    <property type="component" value="Unassembled WGS sequence"/>
</dbReference>
<evidence type="ECO:0008006" key="4">
    <source>
        <dbReference type="Google" id="ProtNLM"/>
    </source>
</evidence>
<dbReference type="InterPro" id="IPR058248">
    <property type="entry name" value="Lxx211020-like"/>
</dbReference>
<gene>
    <name evidence="2" type="ORF">GGQ59_001655</name>
</gene>
<comment type="caution">
    <text evidence="2">The sequence shown here is derived from an EMBL/GenBank/DDBJ whole genome shotgun (WGS) entry which is preliminary data.</text>
</comment>
<name>A0A840I532_9PROT</name>
<organism evidence="2 3">
    <name type="scientific">Parvularcula dongshanensis</name>
    <dbReference type="NCBI Taxonomy" id="1173995"/>
    <lineage>
        <taxon>Bacteria</taxon>
        <taxon>Pseudomonadati</taxon>
        <taxon>Pseudomonadota</taxon>
        <taxon>Alphaproteobacteria</taxon>
        <taxon>Parvularculales</taxon>
        <taxon>Parvularculaceae</taxon>
        <taxon>Parvularcula</taxon>
    </lineage>
</organism>
<dbReference type="PANTHER" id="PTHR36302:SF1">
    <property type="entry name" value="COPPER CHAPERONE PCU(A)C"/>
    <property type="match status" value="1"/>
</dbReference>
<keyword evidence="1" id="KW-0732">Signal</keyword>
<evidence type="ECO:0000313" key="3">
    <source>
        <dbReference type="Proteomes" id="UP000563524"/>
    </source>
</evidence>
<evidence type="ECO:0000256" key="1">
    <source>
        <dbReference type="SAM" id="SignalP"/>
    </source>
</evidence>
<dbReference type="PANTHER" id="PTHR36302">
    <property type="entry name" value="BLR7088 PROTEIN"/>
    <property type="match status" value="1"/>
</dbReference>